<dbReference type="InterPro" id="IPR000626">
    <property type="entry name" value="Ubiquitin-like_dom"/>
</dbReference>
<dbReference type="PANTHER" id="PTHR11254:SF424">
    <property type="entry name" value="E3 UBIQUITIN-PROTEIN LIGASE UPL5"/>
    <property type="match status" value="1"/>
</dbReference>
<dbReference type="Pfam" id="PF00632">
    <property type="entry name" value="HECT"/>
    <property type="match status" value="1"/>
</dbReference>
<comment type="caution">
    <text evidence="10">The sequence shown here is derived from an EMBL/GenBank/DDBJ whole genome shotgun (WGS) entry which is preliminary data.</text>
</comment>
<accession>A0ABD3IFM9</accession>
<dbReference type="PROSITE" id="PS50053">
    <property type="entry name" value="UBIQUITIN_2"/>
    <property type="match status" value="1"/>
</dbReference>
<dbReference type="Pfam" id="PF00240">
    <property type="entry name" value="ubiquitin"/>
    <property type="match status" value="1"/>
</dbReference>
<keyword evidence="11" id="KW-1185">Reference proteome</keyword>
<dbReference type="Proteomes" id="UP001633002">
    <property type="component" value="Unassembled WGS sequence"/>
</dbReference>
<keyword evidence="4" id="KW-0808">Transferase</keyword>
<proteinExistence type="predicted"/>
<dbReference type="InterPro" id="IPR000569">
    <property type="entry name" value="HECT_dom"/>
</dbReference>
<feature type="active site" description="Glycyl thioester intermediate" evidence="6">
    <location>
        <position position="1128"/>
    </location>
</feature>
<dbReference type="EC" id="2.3.2.26" evidence="3"/>
<dbReference type="GO" id="GO:0061630">
    <property type="term" value="F:ubiquitin protein ligase activity"/>
    <property type="evidence" value="ECO:0007669"/>
    <property type="project" value="UniProtKB-EC"/>
</dbReference>
<dbReference type="PANTHER" id="PTHR11254">
    <property type="entry name" value="HECT DOMAIN UBIQUITIN-PROTEIN LIGASE"/>
    <property type="match status" value="1"/>
</dbReference>
<feature type="compositionally biased region" description="Polar residues" evidence="7">
    <location>
        <begin position="269"/>
        <end position="282"/>
    </location>
</feature>
<reference evidence="10 11" key="1">
    <citation type="submission" date="2024-09" db="EMBL/GenBank/DDBJ databases">
        <title>Chromosome-scale assembly of Riccia sorocarpa.</title>
        <authorList>
            <person name="Paukszto L."/>
        </authorList>
    </citation>
    <scope>NUCLEOTIDE SEQUENCE [LARGE SCALE GENOMIC DNA]</scope>
    <source>
        <strain evidence="10">LP-2024</strain>
        <tissue evidence="10">Aerial parts of the thallus</tissue>
    </source>
</reference>
<dbReference type="InterPro" id="IPR029071">
    <property type="entry name" value="Ubiquitin-like_domsf"/>
</dbReference>
<evidence type="ECO:0000256" key="3">
    <source>
        <dbReference type="ARBA" id="ARBA00012485"/>
    </source>
</evidence>
<keyword evidence="5 6" id="KW-0833">Ubl conjugation pathway</keyword>
<sequence>METRIMRDDDRTGVQSARVMVPGLSAVAMGDRERDMGEQREAVERGFMMSARMASTTGSRAKRKLEEFDSGIAEVSHVRARREARDEDTDGSVAESSGRERYASGRPAPGEAQALDGESLMREEGGNEAVDADAMWEEEPGWNRAGLVIANCEIPRVVVSSEKGDADEIRDDGLCSEQNREAGRSLSSIITPSQVDTGFADISVSVPSAITGESGSADAGNTRRGCGDEVVPSGKDSEGLRETDFDIPRSREKEKDVSVSGHDEESSSRRYTPTLGTPSVANLTEFTSNSSNASATQVGGGLSGSVSGLLAGGCGGNGNETEGSCSTSGARSVVIDRNQCRIQFFVRTYIDGRTIVLNSHGSDTIESVHQQILMKTGLPISEQRLIFCGRQLQQDQTLDHCGLTNDATLFLVARMRSTALPHSWQLINDLVASVRRLCANGEQYAPLGSKLMHAQDVVRTGVHEFLKMACKAVPVSEHMQVFQLAGATSAIVMLLLSPVESNRECAEEAISIFLQAQDEYLPSNIYPHCAPVLLDFCKLLAKSAPNHCLYAGCRNSLARLLDSIGTAHGSPYFNDARAETIVQDFSPFVQELSSRISSRLRSIFGSYTDEMVSVQYQNYTKEAKDFTAFVIPLCKAMEVCKGIDSSGKSGKRQYETKGIKEADSSASLACEAGVEIGSHGWLRALFKGVLVEIHNGLIAVEFAAKAPAPKLETAGFMLAYAPSLVVLKGLHAVAKIYDGAMEELIKVLRDNRTSLNVLIRQTKWNDDDYWLLEHKDLLDFESKRKLVLSMLPEPQDDHEERQEIVVHRSQLLSESFELLAYVEPEVLQGGLSVEFASEEATGPGVLREWFSMICREIFNPQNALFLPCPNDRRRYFPNPASGVNPGHLTYFRFCGRVLALALMHRVQVDVVFALTFFKQLAGLPVSWEDAKDADPCLYESCKKILEMDAETVDADALGLTFVSEFEVLGSRKTLELCQGGKEMVVTSGNRKQFVELLVQRRLISSVAEQIKSFTHGFSDLLTNYSHQQFFRALVPEDFDLMLYGKDRNVCIKDWKQHTEYHDFRFTDDQIKWFWEVVEEMTPEQRRRLLFFSTSVSHLPAEGFAGLSSKFHIHRAHTDASWLPTAHTCFFQLVLPAYPTLEVMRSRLHAITEVHVAEGFGFA</sequence>
<organism evidence="10 11">
    <name type="scientific">Riccia sorocarpa</name>
    <dbReference type="NCBI Taxonomy" id="122646"/>
    <lineage>
        <taxon>Eukaryota</taxon>
        <taxon>Viridiplantae</taxon>
        <taxon>Streptophyta</taxon>
        <taxon>Embryophyta</taxon>
        <taxon>Marchantiophyta</taxon>
        <taxon>Marchantiopsida</taxon>
        <taxon>Marchantiidae</taxon>
        <taxon>Marchantiales</taxon>
        <taxon>Ricciaceae</taxon>
        <taxon>Riccia</taxon>
    </lineage>
</organism>
<dbReference type="CDD" id="cd00078">
    <property type="entry name" value="HECTc"/>
    <property type="match status" value="1"/>
</dbReference>
<evidence type="ECO:0000256" key="1">
    <source>
        <dbReference type="ARBA" id="ARBA00000885"/>
    </source>
</evidence>
<dbReference type="Gene3D" id="3.30.2410.10">
    <property type="entry name" value="Hect, E3 ligase catalytic domain"/>
    <property type="match status" value="1"/>
</dbReference>
<dbReference type="InterPro" id="IPR019956">
    <property type="entry name" value="Ubiquitin_dom"/>
</dbReference>
<dbReference type="EMBL" id="JBJQOH010000001">
    <property type="protein sequence ID" value="KAL3701022.1"/>
    <property type="molecule type" value="Genomic_DNA"/>
</dbReference>
<evidence type="ECO:0000256" key="2">
    <source>
        <dbReference type="ARBA" id="ARBA00004906"/>
    </source>
</evidence>
<dbReference type="Gene3D" id="3.30.2160.10">
    <property type="entry name" value="Hect, E3 ligase catalytic domain"/>
    <property type="match status" value="1"/>
</dbReference>
<dbReference type="InterPro" id="IPR050409">
    <property type="entry name" value="E3_ubiq-protein_ligase"/>
</dbReference>
<comment type="catalytic activity">
    <reaction evidence="1">
        <text>S-ubiquitinyl-[E2 ubiquitin-conjugating enzyme]-L-cysteine + [acceptor protein]-L-lysine = [E2 ubiquitin-conjugating enzyme]-L-cysteine + N(6)-ubiquitinyl-[acceptor protein]-L-lysine.</text>
        <dbReference type="EC" id="2.3.2.26"/>
    </reaction>
</comment>
<feature type="compositionally biased region" description="Basic and acidic residues" evidence="7">
    <location>
        <begin position="235"/>
        <end position="268"/>
    </location>
</feature>
<feature type="domain" description="Ubiquitin-like" evidence="8">
    <location>
        <begin position="342"/>
        <end position="418"/>
    </location>
</feature>
<gene>
    <name evidence="10" type="ORF">R1sor_019044</name>
</gene>
<evidence type="ECO:0000259" key="8">
    <source>
        <dbReference type="PROSITE" id="PS50053"/>
    </source>
</evidence>
<feature type="domain" description="HECT" evidence="9">
    <location>
        <begin position="823"/>
        <end position="1162"/>
    </location>
</feature>
<name>A0ABD3IFM9_9MARC</name>
<dbReference type="SMART" id="SM00119">
    <property type="entry name" value="HECTc"/>
    <property type="match status" value="1"/>
</dbReference>
<dbReference type="SUPFAM" id="SSF54236">
    <property type="entry name" value="Ubiquitin-like"/>
    <property type="match status" value="1"/>
</dbReference>
<evidence type="ECO:0000256" key="4">
    <source>
        <dbReference type="ARBA" id="ARBA00022679"/>
    </source>
</evidence>
<evidence type="ECO:0000259" key="9">
    <source>
        <dbReference type="PROSITE" id="PS50237"/>
    </source>
</evidence>
<dbReference type="Gene3D" id="3.10.20.90">
    <property type="entry name" value="Phosphatidylinositol 3-kinase Catalytic Subunit, Chain A, domain 1"/>
    <property type="match status" value="1"/>
</dbReference>
<comment type="pathway">
    <text evidence="2">Protein modification; protein ubiquitination.</text>
</comment>
<dbReference type="PROSITE" id="PS50237">
    <property type="entry name" value="HECT"/>
    <property type="match status" value="1"/>
</dbReference>
<feature type="region of interest" description="Disordered" evidence="7">
    <location>
        <begin position="79"/>
        <end position="127"/>
    </location>
</feature>
<dbReference type="SUPFAM" id="SSF56204">
    <property type="entry name" value="Hect, E3 ligase catalytic domain"/>
    <property type="match status" value="1"/>
</dbReference>
<evidence type="ECO:0000313" key="10">
    <source>
        <dbReference type="EMBL" id="KAL3701022.1"/>
    </source>
</evidence>
<evidence type="ECO:0000313" key="11">
    <source>
        <dbReference type="Proteomes" id="UP001633002"/>
    </source>
</evidence>
<dbReference type="PRINTS" id="PR00348">
    <property type="entry name" value="UBIQUITIN"/>
</dbReference>
<dbReference type="InterPro" id="IPR035983">
    <property type="entry name" value="Hect_E3_ubiquitin_ligase"/>
</dbReference>
<evidence type="ECO:0000256" key="6">
    <source>
        <dbReference type="PROSITE-ProRule" id="PRU00104"/>
    </source>
</evidence>
<dbReference type="CDD" id="cd16107">
    <property type="entry name" value="Ubl_AtUPL5_like"/>
    <property type="match status" value="1"/>
</dbReference>
<dbReference type="Gene3D" id="3.90.1750.10">
    <property type="entry name" value="Hect, E3 ligase catalytic domains"/>
    <property type="match status" value="1"/>
</dbReference>
<evidence type="ECO:0000256" key="5">
    <source>
        <dbReference type="ARBA" id="ARBA00022786"/>
    </source>
</evidence>
<dbReference type="SMART" id="SM00213">
    <property type="entry name" value="UBQ"/>
    <property type="match status" value="1"/>
</dbReference>
<dbReference type="AlphaFoldDB" id="A0ABD3IFM9"/>
<protein>
    <recommendedName>
        <fullName evidence="3">HECT-type E3 ubiquitin transferase</fullName>
        <ecNumber evidence="3">2.3.2.26</ecNumber>
    </recommendedName>
</protein>
<feature type="region of interest" description="Disordered" evidence="7">
    <location>
        <begin position="211"/>
        <end position="282"/>
    </location>
</feature>
<evidence type="ECO:0000256" key="7">
    <source>
        <dbReference type="SAM" id="MobiDB-lite"/>
    </source>
</evidence>